<keyword evidence="1" id="KW-0812">Transmembrane</keyword>
<dbReference type="AlphaFoldDB" id="A0A8J5T9R2"/>
<accession>A0A8J5T9R2</accession>
<feature type="transmembrane region" description="Helical" evidence="1">
    <location>
        <begin position="59"/>
        <end position="82"/>
    </location>
</feature>
<keyword evidence="1" id="KW-0472">Membrane</keyword>
<evidence type="ECO:0000313" key="2">
    <source>
        <dbReference type="EMBL" id="KAG8073494.1"/>
    </source>
</evidence>
<evidence type="ECO:0000313" key="3">
    <source>
        <dbReference type="Proteomes" id="UP000729402"/>
    </source>
</evidence>
<name>A0A8J5T9R2_ZIZPA</name>
<reference evidence="2" key="1">
    <citation type="journal article" date="2021" name="bioRxiv">
        <title>Whole Genome Assembly and Annotation of Northern Wild Rice, Zizania palustris L., Supports a Whole Genome Duplication in the Zizania Genus.</title>
        <authorList>
            <person name="Haas M."/>
            <person name="Kono T."/>
            <person name="Macchietto M."/>
            <person name="Millas R."/>
            <person name="McGilp L."/>
            <person name="Shao M."/>
            <person name="Duquette J."/>
            <person name="Hirsch C.N."/>
            <person name="Kimball J."/>
        </authorList>
    </citation>
    <scope>NUCLEOTIDE SEQUENCE</scope>
    <source>
        <tissue evidence="2">Fresh leaf tissue</tissue>
    </source>
</reference>
<reference evidence="2" key="2">
    <citation type="submission" date="2021-02" db="EMBL/GenBank/DDBJ databases">
        <authorList>
            <person name="Kimball J.A."/>
            <person name="Haas M.W."/>
            <person name="Macchietto M."/>
            <person name="Kono T."/>
            <person name="Duquette J."/>
            <person name="Shao M."/>
        </authorList>
    </citation>
    <scope>NUCLEOTIDE SEQUENCE</scope>
    <source>
        <tissue evidence="2">Fresh leaf tissue</tissue>
    </source>
</reference>
<protein>
    <submittedName>
        <fullName evidence="2">Uncharacterized protein</fullName>
    </submittedName>
</protein>
<evidence type="ECO:0000256" key="1">
    <source>
        <dbReference type="SAM" id="Phobius"/>
    </source>
</evidence>
<keyword evidence="3" id="KW-1185">Reference proteome</keyword>
<organism evidence="2 3">
    <name type="scientific">Zizania palustris</name>
    <name type="common">Northern wild rice</name>
    <dbReference type="NCBI Taxonomy" id="103762"/>
    <lineage>
        <taxon>Eukaryota</taxon>
        <taxon>Viridiplantae</taxon>
        <taxon>Streptophyta</taxon>
        <taxon>Embryophyta</taxon>
        <taxon>Tracheophyta</taxon>
        <taxon>Spermatophyta</taxon>
        <taxon>Magnoliopsida</taxon>
        <taxon>Liliopsida</taxon>
        <taxon>Poales</taxon>
        <taxon>Poaceae</taxon>
        <taxon>BOP clade</taxon>
        <taxon>Oryzoideae</taxon>
        <taxon>Oryzeae</taxon>
        <taxon>Zizaniinae</taxon>
        <taxon>Zizania</taxon>
    </lineage>
</organism>
<gene>
    <name evidence="2" type="ORF">GUJ93_ZPchr0006g45636</name>
</gene>
<feature type="transmembrane region" description="Helical" evidence="1">
    <location>
        <begin position="88"/>
        <end position="112"/>
    </location>
</feature>
<comment type="caution">
    <text evidence="2">The sequence shown here is derived from an EMBL/GenBank/DDBJ whole genome shotgun (WGS) entry which is preliminary data.</text>
</comment>
<keyword evidence="1" id="KW-1133">Transmembrane helix</keyword>
<sequence>MQLKRMKETIKLQRAEGSSSGRRKIKLAESHGQVDRGVDADPLLVWYCMFVFQQYSIAAIWDVFCATFISIPLRIVLSLYPYLKRTCMLAVCVTLICYLPQLRFGCLVTMDLDISRTNDKKS</sequence>
<dbReference type="EMBL" id="JAAALK010000283">
    <property type="protein sequence ID" value="KAG8073494.1"/>
    <property type="molecule type" value="Genomic_DNA"/>
</dbReference>
<proteinExistence type="predicted"/>
<dbReference type="Proteomes" id="UP000729402">
    <property type="component" value="Unassembled WGS sequence"/>
</dbReference>